<feature type="domain" description="Creatinase N-terminal" evidence="2">
    <location>
        <begin position="7"/>
        <end position="139"/>
    </location>
</feature>
<dbReference type="InterPro" id="IPR000994">
    <property type="entry name" value="Pept_M24"/>
</dbReference>
<evidence type="ECO:0000259" key="2">
    <source>
        <dbReference type="Pfam" id="PF01321"/>
    </source>
</evidence>
<dbReference type="CDD" id="cd01092">
    <property type="entry name" value="APP-like"/>
    <property type="match status" value="1"/>
</dbReference>
<dbReference type="SUPFAM" id="SSF55920">
    <property type="entry name" value="Creatinase/aminopeptidase"/>
    <property type="match status" value="1"/>
</dbReference>
<dbReference type="PATRIC" id="fig|520767.4.peg.2247"/>
<dbReference type="Pfam" id="PF00557">
    <property type="entry name" value="Peptidase_M24"/>
    <property type="match status" value="1"/>
</dbReference>
<dbReference type="Pfam" id="PF01321">
    <property type="entry name" value="Creatinase_N"/>
    <property type="match status" value="1"/>
</dbReference>
<keyword evidence="3" id="KW-0645">Protease</keyword>
<dbReference type="Gene3D" id="3.40.350.10">
    <property type="entry name" value="Creatinase/prolidase N-terminal domain"/>
    <property type="match status" value="1"/>
</dbReference>
<keyword evidence="3" id="KW-0224">Dipeptidase</keyword>
<dbReference type="GO" id="GO:0016805">
    <property type="term" value="F:dipeptidase activity"/>
    <property type="evidence" value="ECO:0007669"/>
    <property type="project" value="UniProtKB-KW"/>
</dbReference>
<dbReference type="AlphaFoldDB" id="A0A162M749"/>
<proteinExistence type="predicted"/>
<dbReference type="EMBL" id="LOHZ01000043">
    <property type="protein sequence ID" value="KYO64362.1"/>
    <property type="molecule type" value="Genomic_DNA"/>
</dbReference>
<protein>
    <submittedName>
        <fullName evidence="3">Putative dipeptidase PepE</fullName>
        <ecNumber evidence="3">3.4.13.-</ecNumber>
    </submittedName>
</protein>
<dbReference type="InterPro" id="IPR050659">
    <property type="entry name" value="Peptidase_M24B"/>
</dbReference>
<dbReference type="RefSeq" id="WP_068749215.1">
    <property type="nucleotide sequence ID" value="NZ_LOHZ01000043.1"/>
</dbReference>
<dbReference type="PANTHER" id="PTHR46112:SF2">
    <property type="entry name" value="XAA-PRO AMINOPEPTIDASE P-RELATED"/>
    <property type="match status" value="1"/>
</dbReference>
<keyword evidence="4" id="KW-1185">Reference proteome</keyword>
<dbReference type="Proteomes" id="UP000075737">
    <property type="component" value="Unassembled WGS sequence"/>
</dbReference>
<dbReference type="EC" id="3.4.13.-" evidence="3"/>
<name>A0A162M749_9FIRM</name>
<reference evidence="3 4" key="1">
    <citation type="submission" date="2015-12" db="EMBL/GenBank/DDBJ databases">
        <title>Draft genome of Thermovenabulum gondwanense isolated from a red thermophilic microbial mat colonisisng an outflow channel of a bore well.</title>
        <authorList>
            <person name="Patel B.K."/>
        </authorList>
    </citation>
    <scope>NUCLEOTIDE SEQUENCE [LARGE SCALE GENOMIC DNA]</scope>
    <source>
        <strain evidence="3 4">R270</strain>
    </source>
</reference>
<evidence type="ECO:0000313" key="4">
    <source>
        <dbReference type="Proteomes" id="UP000075737"/>
    </source>
</evidence>
<dbReference type="SUPFAM" id="SSF53092">
    <property type="entry name" value="Creatinase/prolidase N-terminal domain"/>
    <property type="match status" value="1"/>
</dbReference>
<sequence>MLLKEKLQKAIKMMEQEGLDVLCIGPSPDLEYLTGLNPLSDERFKALFLLKNGLYFYISPEICVEESKEALGDEVPVISWGDSEGFLKAIEKAKEEFGLNNAKVGVNGGIRAVDVIDISRVLNVIFLNATRLMEELRIIKTKDEVEKLKKAAAVADEVAEKVAGFIKPGMTEKDIKEMVEKMLLEFGGEELAFETIVASGPNSSKPHYNEYSRRIQEKDVIILDFGCRVGGFCSDISRTYFVGEPTEEQRKIYDIVLKANKKGEEAVREGVTAEEVDRAARNVIKEAGYGEFFFNRVGHGIGFGVHEAPYIMEGNKTVLKSGMAFSVEPGIYIPGKFGMRVEDIVVVTEKGCEVLNKATKDMIII</sequence>
<accession>A0A162M749</accession>
<comment type="caution">
    <text evidence="3">The sequence shown here is derived from an EMBL/GenBank/DDBJ whole genome shotgun (WGS) entry which is preliminary data.</text>
</comment>
<dbReference type="PANTHER" id="PTHR46112">
    <property type="entry name" value="AMINOPEPTIDASE"/>
    <property type="match status" value="1"/>
</dbReference>
<dbReference type="InterPro" id="IPR036005">
    <property type="entry name" value="Creatinase/aminopeptidase-like"/>
</dbReference>
<feature type="domain" description="Peptidase M24" evidence="1">
    <location>
        <begin position="146"/>
        <end position="349"/>
    </location>
</feature>
<organism evidence="3 4">
    <name type="scientific">Thermovenabulum gondwanense</name>
    <dbReference type="NCBI Taxonomy" id="520767"/>
    <lineage>
        <taxon>Bacteria</taxon>
        <taxon>Bacillati</taxon>
        <taxon>Bacillota</taxon>
        <taxon>Clostridia</taxon>
        <taxon>Thermosediminibacterales</taxon>
        <taxon>Thermosediminibacteraceae</taxon>
        <taxon>Thermovenabulum</taxon>
    </lineage>
</organism>
<dbReference type="Gene3D" id="3.90.230.10">
    <property type="entry name" value="Creatinase/methionine aminopeptidase superfamily"/>
    <property type="match status" value="1"/>
</dbReference>
<keyword evidence="3" id="KW-0378">Hydrolase</keyword>
<evidence type="ECO:0000313" key="3">
    <source>
        <dbReference type="EMBL" id="KYO64362.1"/>
    </source>
</evidence>
<gene>
    <name evidence="3" type="primary">pepE</name>
    <name evidence="3" type="ORF">ATZ99_21220</name>
</gene>
<evidence type="ECO:0000259" key="1">
    <source>
        <dbReference type="Pfam" id="PF00557"/>
    </source>
</evidence>
<dbReference type="STRING" id="520767.ATZ99_21220"/>
<dbReference type="InterPro" id="IPR000587">
    <property type="entry name" value="Creatinase_N"/>
</dbReference>
<dbReference type="OrthoDB" id="9806388at2"/>
<dbReference type="InterPro" id="IPR029149">
    <property type="entry name" value="Creatin/AminoP/Spt16_N"/>
</dbReference>